<dbReference type="InterPro" id="IPR000233">
    <property type="entry name" value="Cadherin_Y-type_LIR"/>
</dbReference>
<dbReference type="GO" id="GO:0007156">
    <property type="term" value="P:homophilic cell adhesion via plasma membrane adhesion molecules"/>
    <property type="evidence" value="ECO:0007669"/>
    <property type="project" value="InterPro"/>
</dbReference>
<evidence type="ECO:0000256" key="15">
    <source>
        <dbReference type="PROSITE-ProRule" id="PRU00076"/>
    </source>
</evidence>
<keyword evidence="4 16" id="KW-0812">Transmembrane</keyword>
<dbReference type="SMART" id="SM00181">
    <property type="entry name" value="EGF"/>
    <property type="match status" value="3"/>
</dbReference>
<evidence type="ECO:0000256" key="13">
    <source>
        <dbReference type="ARBA" id="ARBA00023180"/>
    </source>
</evidence>
<feature type="domain" description="Cadherin" evidence="21">
    <location>
        <begin position="283"/>
        <end position="386"/>
    </location>
</feature>
<evidence type="ECO:0000256" key="18">
    <source>
        <dbReference type="SAM" id="Phobius"/>
    </source>
</evidence>
<proteinExistence type="predicted"/>
<accession>A0A8B6FEC8</accession>
<feature type="domain" description="Cadherin" evidence="21">
    <location>
        <begin position="507"/>
        <end position="624"/>
    </location>
</feature>
<dbReference type="InterPro" id="IPR000742">
    <property type="entry name" value="EGF"/>
</dbReference>
<dbReference type="PROSITE" id="PS01186">
    <property type="entry name" value="EGF_2"/>
    <property type="match status" value="1"/>
</dbReference>
<dbReference type="GO" id="GO:0007163">
    <property type="term" value="P:establishment or maintenance of cell polarity"/>
    <property type="evidence" value="ECO:0007669"/>
    <property type="project" value="UniProtKB-ARBA"/>
</dbReference>
<feature type="domain" description="Cadherin" evidence="21">
    <location>
        <begin position="1080"/>
        <end position="1179"/>
    </location>
</feature>
<dbReference type="FunFam" id="2.60.40.60:FF:000100">
    <property type="entry name" value="protocadherin Fat 2"/>
    <property type="match status" value="1"/>
</dbReference>
<dbReference type="EMBL" id="UYJE01006738">
    <property type="protein sequence ID" value="VDI48430.1"/>
    <property type="molecule type" value="Genomic_DNA"/>
</dbReference>
<evidence type="ECO:0000256" key="6">
    <source>
        <dbReference type="ARBA" id="ARBA00022729"/>
    </source>
</evidence>
<evidence type="ECO:0000256" key="12">
    <source>
        <dbReference type="ARBA" id="ARBA00023157"/>
    </source>
</evidence>
<comment type="caution">
    <text evidence="22">The sequence shown here is derived from an EMBL/GenBank/DDBJ whole genome shotgun (WGS) entry which is preliminary data.</text>
</comment>
<dbReference type="InterPro" id="IPR002126">
    <property type="entry name" value="Cadherin-like_dom"/>
</dbReference>
<feature type="disulfide bond" evidence="15">
    <location>
        <begin position="2116"/>
        <end position="2125"/>
    </location>
</feature>
<feature type="disulfide bond" evidence="15">
    <location>
        <begin position="2097"/>
        <end position="2114"/>
    </location>
</feature>
<keyword evidence="12 15" id="KW-1015">Disulfide bond</keyword>
<feature type="domain" description="EGF-like" evidence="20">
    <location>
        <begin position="1550"/>
        <end position="1587"/>
    </location>
</feature>
<dbReference type="PROSITE" id="PS00232">
    <property type="entry name" value="CADHERIN_1"/>
    <property type="match status" value="3"/>
</dbReference>
<dbReference type="Gene3D" id="2.60.120.200">
    <property type="match status" value="2"/>
</dbReference>
<comment type="caution">
    <text evidence="15">Lacks conserved residue(s) required for the propagation of feature annotation.</text>
</comment>
<dbReference type="GO" id="GO:0005509">
    <property type="term" value="F:calcium ion binding"/>
    <property type="evidence" value="ECO:0007669"/>
    <property type="project" value="UniProtKB-UniRule"/>
</dbReference>
<dbReference type="InterPro" id="IPR056370">
    <property type="entry name" value="Shg-like_Ig-like"/>
</dbReference>
<dbReference type="Gene3D" id="2.60.40.60">
    <property type="entry name" value="Cadherins"/>
    <property type="match status" value="12"/>
</dbReference>
<evidence type="ECO:0000259" key="19">
    <source>
        <dbReference type="PROSITE" id="PS50025"/>
    </source>
</evidence>
<evidence type="ECO:0000256" key="10">
    <source>
        <dbReference type="ARBA" id="ARBA00022989"/>
    </source>
</evidence>
<feature type="domain" description="Cadherin" evidence="21">
    <location>
        <begin position="1322"/>
        <end position="1411"/>
    </location>
</feature>
<keyword evidence="10 18" id="KW-1133">Transmembrane helix</keyword>
<keyword evidence="8 14" id="KW-0106">Calcium</keyword>
<dbReference type="Gene3D" id="4.10.900.10">
    <property type="entry name" value="TCF3-CBD (Catenin binding domain)"/>
    <property type="match status" value="1"/>
</dbReference>
<dbReference type="OrthoDB" id="6079678at2759"/>
<evidence type="ECO:0000313" key="22">
    <source>
        <dbReference type="EMBL" id="VDI48430.1"/>
    </source>
</evidence>
<organism evidence="22 23">
    <name type="scientific">Mytilus galloprovincialis</name>
    <name type="common">Mediterranean mussel</name>
    <dbReference type="NCBI Taxonomy" id="29158"/>
    <lineage>
        <taxon>Eukaryota</taxon>
        <taxon>Metazoa</taxon>
        <taxon>Spiralia</taxon>
        <taxon>Lophotrochozoa</taxon>
        <taxon>Mollusca</taxon>
        <taxon>Bivalvia</taxon>
        <taxon>Autobranchia</taxon>
        <taxon>Pteriomorphia</taxon>
        <taxon>Mytilida</taxon>
        <taxon>Mytiloidea</taxon>
        <taxon>Mytilidae</taxon>
        <taxon>Mytilinae</taxon>
        <taxon>Mytilus</taxon>
    </lineage>
</organism>
<dbReference type="CDD" id="cd00110">
    <property type="entry name" value="LamG"/>
    <property type="match status" value="2"/>
</dbReference>
<feature type="domain" description="Cadherin" evidence="21">
    <location>
        <begin position="173"/>
        <end position="282"/>
    </location>
</feature>
<dbReference type="GO" id="GO:0016477">
    <property type="term" value="P:cell migration"/>
    <property type="evidence" value="ECO:0007669"/>
    <property type="project" value="TreeGrafter"/>
</dbReference>
<evidence type="ECO:0000259" key="20">
    <source>
        <dbReference type="PROSITE" id="PS50026"/>
    </source>
</evidence>
<sequence length="2311" mass="258416">MDQRGRYIGDIKVAKRLDYDFRPDRLYKFNVTATDAGPFKKSGLANVVIYVTNINDEPPEFGKTKEDIHTFIREDQNAGSYVKTVQAIDPDGDNVEYYFTDKLSVAPNGPFRIDARSGLITLTNIIPAHIPSYTLNITAYDDGSCCGGSPTLRSDSYVVVEIKDINNNNPRFPSCSYAPHIMENMAPGTFVVRVQAEDDDRGFNGKIKYHVVTPAGKTQSFNVDPDNGTVTSRVMFDRESEQGMRGYPLTIMAEDQGQTRKLNSLCTFWVTIDDLNDNPPKFDSSIYTPTIVRSLDVNKVVTSLLATDQDMGTNAEVTYSLIENPEDRFRIDSDTGTIFLSKSLSDFFDSSIRLQVRTEDKGIPPLHSTVLVNIDVTTGDQPAPTWDDNYNGQSFTVNETEQVGYKIATFYASSNVPPPLDGVSFAIVDSNGQPRQSAGNFRVEGRDNYMNLRLNGPLNYKINNTYTLRLRVTNQGLTPLSQEMRVTINVRDMNNEVPQFEGLDPKLANLFRGSVPENEPSGVSVFTVKAVDADADLPNNLVYYSLVADKNNAYLKFRIDQQTGLITTNTTFDREEENVYFITVMAKDGINSDIPYHEPPNSPNSAQAQVQVIIGDKNDNPPVFEKPLYETNVFEQPPDSSKSIIRVQATDKDIADTLTYSITSGNTDGVFSIRGKSGDIYVARDLDYETMSHTFTLTITVSDSFYTNMTTVILHVQDVNDNAPEFTKSEYVITSVVEEETPPRGGQFLVQVGATDKDTARTTDFVYSISSDDNKPNDPTFSIEPKTGRIFLLKSLDRDLPKGRAEYQFNVLVVDEPNSAQSLIGYAYVKVKPIDINDNRPEFTTNLTGYVPENSAKDFRDKVFGKNVMTVRANDVDYGRNGTVHYMIGDNRPVDPKTSMSLFLIDRETGLITSNTNKLDRETLDRYYLPIVAYDNGVNPQSSTATVTVVVTDENDERPKFLQKIYRVDLSESQLSGPVVSVVATDDDVDDNAKLTYSIVTQNDLNFFSIITLPSNDGVITVYNPVDYENRNQRFFNLTVKARDANPNHFDIAHVEITVTDANDEKPEFLKKVEVITKDENIPENSLLHTFSAHDKDSPPNNEFTFSIADHADRFYVEQHGDYCMVKIQNGLDGQTLDRETSDQYTVKVLAIDKGIPAQTGTATLYIKVTDLNDEAPTFAKQYHPIVMEDEDPSHEPVITFSAMDRDTKKYGPPFKFELPPCKNPTCNENINRMFSLEFDPTGDGGNGTGKVMALGKFFREEQKFYYLPIIMKDMGGNNPLSMTGTSTLTIEIGDKNNNQHYDGFKEIFVYNYKGLFGDIEIGRANAEDLDDWDHKDKLYVFKGPKAMAQFFSVNEETGMITMKKGVPGGVFDFKVTVYDHVVFNKKNATASIKVTVKEISDNAVYSSGSIRLTAVRSSVHLFVCLSRFRLKFLVEKMINIKHFGGTTIFAQISNIDMKVHVKRKQRGLTVLHLKGDQYQHQFETESGGNVAMVNIDECLKEICDSGGCSNVLYVDEHAPVMINTKGKSFVGIGTKIVAECQCLAKNFSKPLSCTAGYCFNGGTCFKDDFGDLSCSCHSEFNGKRCQQTHHSFNSGYTVYQPLAQCEDSTTSIEFVTKEKNGLLFYNGPVDKISPDHPKDFISLELRDGYPVLYINHGTGTLKLQLDGKGKDGITRMKGLDDGTWRRIDLIRNGQHVTMIVDHCASATSGSTPSQDRKSCEISGKTLGRNKYLNVNTVLQMGGRYSVPAFPTGITNHRFNGCIRNFYHNGELYDLHTSKNHPGENHQNGCQREDAICGRASINSVSKCGQHGTCEMVNWYDNDVQCVCNPGYRPADKNSIRCQLATTVRDFNTSAFMVWDLKDQFLTSRHPQKLSLQLRFRTRDFDGGVLLHLPSTGNEFITLEIVNNHVQGRYNLGSHDSSVSNVIALSEAVANNGQWHTVTLTRSGQWIQLKMDSGEGRFFNETFDNTYNGKSFMLSRDRIVSGSRVVWDPNARFEARGLSDTCVTDIRVDNKWFPMKMEESTESPAAVMTISSNVRMGCYRPDCNGVVCQAGKPIRKECYPLWGTYECRCPNHSTPISSVACDKILYCKAKNPCYSGGKCIELPFPKTFRCKCPPGWTGELCNQQAIAEVAQGGVTTELLVIIFVSIFAVSLIALIAFLLITRCNKREGDKSILYDDQYDDIRENVIDHDEQGAGEEDKDIYDVSRLRRADMPYMDKGYMLLPNGKGPYGEGVEHFIHDRLDKADEDGPPHDNVMEFAYEGGDTDVGSLSSLNTSTDGDQDYNYLEDWGPKFSKLANMYGGGEGEEDL</sequence>
<dbReference type="Proteomes" id="UP000596742">
    <property type="component" value="Unassembled WGS sequence"/>
</dbReference>
<feature type="domain" description="Cadherin" evidence="21">
    <location>
        <begin position="64"/>
        <end position="172"/>
    </location>
</feature>
<dbReference type="FunFam" id="2.60.40.60:FF:000058">
    <property type="entry name" value="FAT atypical cadherin 3"/>
    <property type="match status" value="1"/>
</dbReference>
<keyword evidence="7" id="KW-0677">Repeat</keyword>
<dbReference type="GO" id="GO:0016342">
    <property type="term" value="C:catenin complex"/>
    <property type="evidence" value="ECO:0007669"/>
    <property type="project" value="TreeGrafter"/>
</dbReference>
<evidence type="ECO:0000259" key="21">
    <source>
        <dbReference type="PROSITE" id="PS50268"/>
    </source>
</evidence>
<evidence type="ECO:0000256" key="16">
    <source>
        <dbReference type="RuleBase" id="RU003318"/>
    </source>
</evidence>
<dbReference type="PRINTS" id="PR00205">
    <property type="entry name" value="CADHERIN"/>
</dbReference>
<dbReference type="PROSITE" id="PS50025">
    <property type="entry name" value="LAM_G_DOMAIN"/>
    <property type="match status" value="2"/>
</dbReference>
<comment type="subcellular location">
    <subcellularLocation>
        <location evidence="1 16">Cell membrane</location>
        <topology evidence="1 16">Single-pass type I membrane protein</topology>
    </subcellularLocation>
</comment>
<evidence type="ECO:0000256" key="9">
    <source>
        <dbReference type="ARBA" id="ARBA00022889"/>
    </source>
</evidence>
<dbReference type="PROSITE" id="PS50268">
    <property type="entry name" value="CADHERIN_2"/>
    <property type="match status" value="13"/>
</dbReference>
<dbReference type="PROSITE" id="PS50026">
    <property type="entry name" value="EGF_3"/>
    <property type="match status" value="2"/>
</dbReference>
<evidence type="ECO:0000256" key="5">
    <source>
        <dbReference type="ARBA" id="ARBA00022723"/>
    </source>
</evidence>
<dbReference type="CDD" id="cd00054">
    <property type="entry name" value="EGF_CA"/>
    <property type="match status" value="1"/>
</dbReference>
<dbReference type="Gene3D" id="2.10.25.10">
    <property type="entry name" value="Laminin"/>
    <property type="match status" value="2"/>
</dbReference>
<dbReference type="SMART" id="SM00112">
    <property type="entry name" value="CA"/>
    <property type="match status" value="12"/>
</dbReference>
<feature type="domain" description="Cadherin" evidence="21">
    <location>
        <begin position="625"/>
        <end position="726"/>
    </location>
</feature>
<dbReference type="GO" id="GO:0045296">
    <property type="term" value="F:cadherin binding"/>
    <property type="evidence" value="ECO:0007669"/>
    <property type="project" value="TreeGrafter"/>
</dbReference>
<dbReference type="SUPFAM" id="SSF57196">
    <property type="entry name" value="EGF/Laminin"/>
    <property type="match status" value="1"/>
</dbReference>
<dbReference type="InterPro" id="IPR020894">
    <property type="entry name" value="Cadherin_CS"/>
</dbReference>
<keyword evidence="2" id="KW-1003">Cell membrane</keyword>
<keyword evidence="23" id="KW-1185">Reference proteome</keyword>
<dbReference type="InterPro" id="IPR039808">
    <property type="entry name" value="Cadherin"/>
</dbReference>
<feature type="disulfide bond" evidence="15">
    <location>
        <begin position="1577"/>
        <end position="1586"/>
    </location>
</feature>
<feature type="domain" description="Cadherin" evidence="21">
    <location>
        <begin position="962"/>
        <end position="1069"/>
    </location>
</feature>
<evidence type="ECO:0000313" key="23">
    <source>
        <dbReference type="Proteomes" id="UP000596742"/>
    </source>
</evidence>
<dbReference type="CDD" id="cd11304">
    <property type="entry name" value="Cadherin_repeat"/>
    <property type="match status" value="13"/>
</dbReference>
<dbReference type="InterPro" id="IPR013320">
    <property type="entry name" value="ConA-like_dom_sf"/>
</dbReference>
<feature type="transmembrane region" description="Helical" evidence="18">
    <location>
        <begin position="2142"/>
        <end position="2164"/>
    </location>
</feature>
<gene>
    <name evidence="22" type="ORF">MGAL_10B092203B</name>
</gene>
<evidence type="ECO:0000256" key="8">
    <source>
        <dbReference type="ARBA" id="ARBA00022837"/>
    </source>
</evidence>
<comment type="function">
    <text evidence="17">Cadherins are calcium-dependent cell adhesion proteins.</text>
</comment>
<evidence type="ECO:0000256" key="3">
    <source>
        <dbReference type="ARBA" id="ARBA00022536"/>
    </source>
</evidence>
<evidence type="ECO:0000256" key="4">
    <source>
        <dbReference type="ARBA" id="ARBA00022692"/>
    </source>
</evidence>
<dbReference type="PANTHER" id="PTHR24027">
    <property type="entry name" value="CADHERIN-23"/>
    <property type="match status" value="1"/>
</dbReference>
<keyword evidence="3 15" id="KW-0245">EGF-like domain</keyword>
<keyword evidence="6" id="KW-0732">Signal</keyword>
<feature type="domain" description="Cadherin" evidence="21">
    <location>
        <begin position="729"/>
        <end position="843"/>
    </location>
</feature>
<name>A0A8B6FEC8_MYTGA</name>
<dbReference type="SUPFAM" id="SSF49899">
    <property type="entry name" value="Concanavalin A-like lectins/glucanases"/>
    <property type="match status" value="2"/>
</dbReference>
<evidence type="ECO:0000256" key="17">
    <source>
        <dbReference type="RuleBase" id="RU004357"/>
    </source>
</evidence>
<feature type="domain" description="Cadherin" evidence="21">
    <location>
        <begin position="1"/>
        <end position="61"/>
    </location>
</feature>
<evidence type="ECO:0000256" key="11">
    <source>
        <dbReference type="ARBA" id="ARBA00023136"/>
    </source>
</evidence>
<dbReference type="Pfam" id="PF00008">
    <property type="entry name" value="EGF"/>
    <property type="match status" value="1"/>
</dbReference>
<reference evidence="22" key="1">
    <citation type="submission" date="2018-11" db="EMBL/GenBank/DDBJ databases">
        <authorList>
            <person name="Alioto T."/>
            <person name="Alioto T."/>
        </authorList>
    </citation>
    <scope>NUCLEOTIDE SEQUENCE</scope>
</reference>
<evidence type="ECO:0000256" key="1">
    <source>
        <dbReference type="ARBA" id="ARBA00004251"/>
    </source>
</evidence>
<dbReference type="PROSITE" id="PS00022">
    <property type="entry name" value="EGF_1"/>
    <property type="match status" value="2"/>
</dbReference>
<keyword evidence="9 16" id="KW-0130">Cell adhesion</keyword>
<feature type="domain" description="Cadherin" evidence="21">
    <location>
        <begin position="1180"/>
        <end position="1309"/>
    </location>
</feature>
<dbReference type="Pfam" id="PF01049">
    <property type="entry name" value="CADH_Y-type_LIR"/>
    <property type="match status" value="1"/>
</dbReference>
<dbReference type="InterPro" id="IPR027397">
    <property type="entry name" value="Catenin-bd_sf"/>
</dbReference>
<dbReference type="PANTHER" id="PTHR24027:SF422">
    <property type="entry name" value="CADHERIN DOMAIN-CONTAINING PROTEIN"/>
    <property type="match status" value="1"/>
</dbReference>
<feature type="domain" description="Cadherin" evidence="21">
    <location>
        <begin position="843"/>
        <end position="961"/>
    </location>
</feature>
<dbReference type="FunFam" id="2.60.40.60:FF:000116">
    <property type="entry name" value="Dachsous cadherin-related 2"/>
    <property type="match status" value="1"/>
</dbReference>
<feature type="domain" description="Laminin G" evidence="19">
    <location>
        <begin position="1587"/>
        <end position="1790"/>
    </location>
</feature>
<evidence type="ECO:0000256" key="2">
    <source>
        <dbReference type="ARBA" id="ARBA00022475"/>
    </source>
</evidence>
<dbReference type="SUPFAM" id="SSF49313">
    <property type="entry name" value="Cadherin-like"/>
    <property type="match status" value="13"/>
</dbReference>
<dbReference type="InterPro" id="IPR015919">
    <property type="entry name" value="Cadherin-like_sf"/>
</dbReference>
<dbReference type="Pfam" id="PF00028">
    <property type="entry name" value="Cadherin"/>
    <property type="match status" value="10"/>
</dbReference>
<dbReference type="FunFam" id="4.10.900.10:FF:000001">
    <property type="entry name" value="Cadherin 2"/>
    <property type="match status" value="1"/>
</dbReference>
<evidence type="ECO:0000256" key="14">
    <source>
        <dbReference type="PROSITE-ProRule" id="PRU00043"/>
    </source>
</evidence>
<dbReference type="FunFam" id="2.60.40.60:FF:000092">
    <property type="entry name" value="Protocadherin 8"/>
    <property type="match status" value="1"/>
</dbReference>
<evidence type="ECO:0000256" key="7">
    <source>
        <dbReference type="ARBA" id="ARBA00022737"/>
    </source>
</evidence>
<dbReference type="FunFam" id="2.60.40.60:FF:000020">
    <property type="entry name" value="Dachsous cadherin-related 1b"/>
    <property type="match status" value="1"/>
</dbReference>
<feature type="domain" description="Cadherin" evidence="21">
    <location>
        <begin position="389"/>
        <end position="500"/>
    </location>
</feature>
<feature type="domain" description="EGF-like" evidence="20">
    <location>
        <begin position="2087"/>
        <end position="2126"/>
    </location>
</feature>
<keyword evidence="5" id="KW-0479">Metal-binding</keyword>
<protein>
    <submittedName>
        <fullName evidence="22">Uncharacterized protein</fullName>
    </submittedName>
</protein>
<feature type="domain" description="Laminin G" evidence="19">
    <location>
        <begin position="1846"/>
        <end position="2042"/>
    </location>
</feature>
<dbReference type="SMART" id="SM00282">
    <property type="entry name" value="LamG"/>
    <property type="match status" value="2"/>
</dbReference>
<dbReference type="Pfam" id="PF24811">
    <property type="entry name" value="Ig_Shg"/>
    <property type="match status" value="1"/>
</dbReference>
<dbReference type="Pfam" id="PF02210">
    <property type="entry name" value="Laminin_G_2"/>
    <property type="match status" value="2"/>
</dbReference>
<dbReference type="GO" id="GO:0008013">
    <property type="term" value="F:beta-catenin binding"/>
    <property type="evidence" value="ECO:0007669"/>
    <property type="project" value="TreeGrafter"/>
</dbReference>
<keyword evidence="13" id="KW-0325">Glycoprotein</keyword>
<dbReference type="InterPro" id="IPR001791">
    <property type="entry name" value="Laminin_G"/>
</dbReference>
<keyword evidence="11 18" id="KW-0472">Membrane</keyword>